<dbReference type="Gene3D" id="3.30.70.330">
    <property type="match status" value="1"/>
</dbReference>
<evidence type="ECO:0000256" key="2">
    <source>
        <dbReference type="PROSITE-ProRule" id="PRU00176"/>
    </source>
</evidence>
<dbReference type="InterPro" id="IPR000504">
    <property type="entry name" value="RRM_dom"/>
</dbReference>
<dbReference type="PANTHER" id="PTHR10693">
    <property type="entry name" value="RAS GTPASE-ACTIVATING PROTEIN-BINDING PROTEIN"/>
    <property type="match status" value="1"/>
</dbReference>
<keyword evidence="1 2" id="KW-0694">RNA-binding</keyword>
<feature type="compositionally biased region" description="Acidic residues" evidence="3">
    <location>
        <begin position="274"/>
        <end position="285"/>
    </location>
</feature>
<feature type="region of interest" description="Disordered" evidence="3">
    <location>
        <begin position="503"/>
        <end position="549"/>
    </location>
</feature>
<dbReference type="EMBL" id="MU006115">
    <property type="protein sequence ID" value="KAF2834753.1"/>
    <property type="molecule type" value="Genomic_DNA"/>
</dbReference>
<evidence type="ECO:0000313" key="7">
    <source>
        <dbReference type="Proteomes" id="UP000799429"/>
    </source>
</evidence>
<accession>A0A9P4S473</accession>
<feature type="domain" description="RRM" evidence="4">
    <location>
        <begin position="428"/>
        <end position="500"/>
    </location>
</feature>
<dbReference type="InterPro" id="IPR012677">
    <property type="entry name" value="Nucleotide-bd_a/b_plait_sf"/>
</dbReference>
<evidence type="ECO:0000256" key="1">
    <source>
        <dbReference type="ARBA" id="ARBA00022884"/>
    </source>
</evidence>
<dbReference type="CDD" id="cd00590">
    <property type="entry name" value="RRM_SF"/>
    <property type="match status" value="1"/>
</dbReference>
<protein>
    <recommendedName>
        <fullName evidence="8">NTF2 domain-containing protein</fullName>
    </recommendedName>
</protein>
<feature type="region of interest" description="Disordered" evidence="3">
    <location>
        <begin position="264"/>
        <end position="433"/>
    </location>
</feature>
<name>A0A9P4S473_9PEZI</name>
<dbReference type="SMART" id="SM00360">
    <property type="entry name" value="RRM"/>
    <property type="match status" value="1"/>
</dbReference>
<evidence type="ECO:0000259" key="4">
    <source>
        <dbReference type="PROSITE" id="PS50102"/>
    </source>
</evidence>
<dbReference type="PROSITE" id="PS50177">
    <property type="entry name" value="NTF2_DOMAIN"/>
    <property type="match status" value="1"/>
</dbReference>
<proteinExistence type="predicted"/>
<evidence type="ECO:0000259" key="5">
    <source>
        <dbReference type="PROSITE" id="PS50177"/>
    </source>
</evidence>
<feature type="region of interest" description="Disordered" evidence="3">
    <location>
        <begin position="40"/>
        <end position="62"/>
    </location>
</feature>
<dbReference type="InterPro" id="IPR002075">
    <property type="entry name" value="NTF2_dom"/>
</dbReference>
<sequence length="549" mass="59234">MATETSSLPVNGNYGTHQSPGYGVEQHNFSAHATHNSNAAVYNQSTPPTSNQASSNNGDSSTPTLTKAEIAWYFVEQYYTNMSTKPEKLFLFYNKRSQFVYGLEEEKVPVCVGQKSIRERIGELEFQECKVRVTNVDSQASDQNIVIQVIGQMSNKSAPHRKFVQTFVLAEQTNGYFVLNDIFRFLTEEEDELEPEEVPQHSALAGGYEEPAPTITDTAHETLTSSADLAEQENDASVVDKELEELIEQEDAAAKDTAAVSAEINGTPVPEAVDAPEAEEAPEEDIPTKEPEPSVENTQPPAEQETSQPEKPKEPESTPAAPVATPAPAPKPAAPKTWANLVAANRVATPVTPKPGSTNSQPSAQTKAPPPVQTEAQSHPTSIPAGPARDASPGTPDSAAGWQSVGPDHNKRQSRVQLQPSPQENQGTRAYIKNVHEGVDGDTLKAALSKHGELAYFDISRQKNCAFVDFATPAGFQAAVAANPHQIGTEQIFVEERRLRTGPYSYQRGGMPRGRGDGRPGNQGRGGFNKDGNRGGFTPRGGRGNTTPR</sequence>
<dbReference type="GO" id="GO:0003729">
    <property type="term" value="F:mRNA binding"/>
    <property type="evidence" value="ECO:0007669"/>
    <property type="project" value="TreeGrafter"/>
</dbReference>
<gene>
    <name evidence="6" type="ORF">M501DRAFT_914950</name>
</gene>
<dbReference type="GO" id="GO:1990861">
    <property type="term" value="C:Ubp3-Bre5 deubiquitination complex"/>
    <property type="evidence" value="ECO:0007669"/>
    <property type="project" value="TreeGrafter"/>
</dbReference>
<evidence type="ECO:0000313" key="6">
    <source>
        <dbReference type="EMBL" id="KAF2834753.1"/>
    </source>
</evidence>
<dbReference type="InterPro" id="IPR035979">
    <property type="entry name" value="RBD_domain_sf"/>
</dbReference>
<dbReference type="CDD" id="cd00780">
    <property type="entry name" value="NTF2"/>
    <property type="match status" value="1"/>
</dbReference>
<dbReference type="Proteomes" id="UP000799429">
    <property type="component" value="Unassembled WGS sequence"/>
</dbReference>
<feature type="compositionally biased region" description="Polar residues" evidence="3">
    <location>
        <begin position="1"/>
        <end position="19"/>
    </location>
</feature>
<comment type="caution">
    <text evidence="6">The sequence shown here is derived from an EMBL/GenBank/DDBJ whole genome shotgun (WGS) entry which is preliminary data.</text>
</comment>
<dbReference type="Gene3D" id="3.10.450.50">
    <property type="match status" value="1"/>
</dbReference>
<organism evidence="6 7">
    <name type="scientific">Patellaria atrata CBS 101060</name>
    <dbReference type="NCBI Taxonomy" id="1346257"/>
    <lineage>
        <taxon>Eukaryota</taxon>
        <taxon>Fungi</taxon>
        <taxon>Dikarya</taxon>
        <taxon>Ascomycota</taxon>
        <taxon>Pezizomycotina</taxon>
        <taxon>Dothideomycetes</taxon>
        <taxon>Dothideomycetes incertae sedis</taxon>
        <taxon>Patellariales</taxon>
        <taxon>Patellariaceae</taxon>
        <taxon>Patellaria</taxon>
    </lineage>
</organism>
<dbReference type="AlphaFoldDB" id="A0A9P4S473"/>
<dbReference type="Pfam" id="PF00076">
    <property type="entry name" value="RRM_1"/>
    <property type="match status" value="1"/>
</dbReference>
<feature type="region of interest" description="Disordered" evidence="3">
    <location>
        <begin position="1"/>
        <end position="25"/>
    </location>
</feature>
<keyword evidence="7" id="KW-1185">Reference proteome</keyword>
<feature type="domain" description="NTF2" evidence="5">
    <location>
        <begin position="70"/>
        <end position="185"/>
    </location>
</feature>
<evidence type="ECO:0008006" key="8">
    <source>
        <dbReference type="Google" id="ProtNLM"/>
    </source>
</evidence>
<evidence type="ECO:0000256" key="3">
    <source>
        <dbReference type="SAM" id="MobiDB-lite"/>
    </source>
</evidence>
<dbReference type="InterPro" id="IPR018222">
    <property type="entry name" value="Nuclear_transport_factor_2_euk"/>
</dbReference>
<dbReference type="GO" id="GO:0005829">
    <property type="term" value="C:cytosol"/>
    <property type="evidence" value="ECO:0007669"/>
    <property type="project" value="TreeGrafter"/>
</dbReference>
<dbReference type="PANTHER" id="PTHR10693:SF20">
    <property type="entry name" value="AT27578P"/>
    <property type="match status" value="1"/>
</dbReference>
<dbReference type="Pfam" id="PF02136">
    <property type="entry name" value="NTF2"/>
    <property type="match status" value="1"/>
</dbReference>
<feature type="non-terminal residue" evidence="6">
    <location>
        <position position="549"/>
    </location>
</feature>
<dbReference type="GO" id="GO:0034517">
    <property type="term" value="P:ribophagy"/>
    <property type="evidence" value="ECO:0007669"/>
    <property type="project" value="TreeGrafter"/>
</dbReference>
<feature type="compositionally biased region" description="Gly residues" evidence="3">
    <location>
        <begin position="519"/>
        <end position="549"/>
    </location>
</feature>
<dbReference type="PROSITE" id="PS50102">
    <property type="entry name" value="RRM"/>
    <property type="match status" value="1"/>
</dbReference>
<dbReference type="GO" id="GO:1990904">
    <property type="term" value="C:ribonucleoprotein complex"/>
    <property type="evidence" value="ECO:0007669"/>
    <property type="project" value="TreeGrafter"/>
</dbReference>
<dbReference type="InterPro" id="IPR032710">
    <property type="entry name" value="NTF2-like_dom_sf"/>
</dbReference>
<dbReference type="SUPFAM" id="SSF54427">
    <property type="entry name" value="NTF2-like"/>
    <property type="match status" value="1"/>
</dbReference>
<dbReference type="FunFam" id="3.10.450.50:FF:000003">
    <property type="entry name" value="Nuclear transport factor 2 family protein"/>
    <property type="match status" value="1"/>
</dbReference>
<dbReference type="SUPFAM" id="SSF54928">
    <property type="entry name" value="RNA-binding domain, RBD"/>
    <property type="match status" value="1"/>
</dbReference>
<feature type="compositionally biased region" description="Polar residues" evidence="3">
    <location>
        <begin position="415"/>
        <end position="428"/>
    </location>
</feature>
<dbReference type="OrthoDB" id="339151at2759"/>
<feature type="compositionally biased region" description="Low complexity" evidence="3">
    <location>
        <begin position="264"/>
        <end position="273"/>
    </location>
</feature>
<feature type="compositionally biased region" description="Polar residues" evidence="3">
    <location>
        <begin position="355"/>
        <end position="366"/>
    </location>
</feature>
<dbReference type="InterPro" id="IPR039539">
    <property type="entry name" value="Ras_GTPase_bind_prot"/>
</dbReference>
<feature type="compositionally biased region" description="Polar residues" evidence="3">
    <location>
        <begin position="295"/>
        <end position="307"/>
    </location>
</feature>
<dbReference type="GO" id="GO:0016579">
    <property type="term" value="P:protein deubiquitination"/>
    <property type="evidence" value="ECO:0007669"/>
    <property type="project" value="TreeGrafter"/>
</dbReference>
<reference evidence="6" key="1">
    <citation type="journal article" date="2020" name="Stud. Mycol.">
        <title>101 Dothideomycetes genomes: a test case for predicting lifestyles and emergence of pathogens.</title>
        <authorList>
            <person name="Haridas S."/>
            <person name="Albert R."/>
            <person name="Binder M."/>
            <person name="Bloem J."/>
            <person name="Labutti K."/>
            <person name="Salamov A."/>
            <person name="Andreopoulos B."/>
            <person name="Baker S."/>
            <person name="Barry K."/>
            <person name="Bills G."/>
            <person name="Bluhm B."/>
            <person name="Cannon C."/>
            <person name="Castanera R."/>
            <person name="Culley D."/>
            <person name="Daum C."/>
            <person name="Ezra D."/>
            <person name="Gonzalez J."/>
            <person name="Henrissat B."/>
            <person name="Kuo A."/>
            <person name="Liang C."/>
            <person name="Lipzen A."/>
            <person name="Lutzoni F."/>
            <person name="Magnuson J."/>
            <person name="Mondo S."/>
            <person name="Nolan M."/>
            <person name="Ohm R."/>
            <person name="Pangilinan J."/>
            <person name="Park H.-J."/>
            <person name="Ramirez L."/>
            <person name="Alfaro M."/>
            <person name="Sun H."/>
            <person name="Tritt A."/>
            <person name="Yoshinaga Y."/>
            <person name="Zwiers L.-H."/>
            <person name="Turgeon B."/>
            <person name="Goodwin S."/>
            <person name="Spatafora J."/>
            <person name="Crous P."/>
            <person name="Grigoriev I."/>
        </authorList>
    </citation>
    <scope>NUCLEOTIDE SEQUENCE</scope>
    <source>
        <strain evidence="6">CBS 101060</strain>
    </source>
</reference>